<evidence type="ECO:0000313" key="2">
    <source>
        <dbReference type="EMBL" id="GMR37774.1"/>
    </source>
</evidence>
<evidence type="ECO:0000313" key="3">
    <source>
        <dbReference type="Proteomes" id="UP001328107"/>
    </source>
</evidence>
<accession>A0AAN5CCS3</accession>
<feature type="compositionally biased region" description="Low complexity" evidence="1">
    <location>
        <begin position="514"/>
        <end position="532"/>
    </location>
</feature>
<feature type="non-terminal residue" evidence="2">
    <location>
        <position position="1"/>
    </location>
</feature>
<feature type="compositionally biased region" description="Low complexity" evidence="1">
    <location>
        <begin position="553"/>
        <end position="567"/>
    </location>
</feature>
<feature type="compositionally biased region" description="Basic and acidic residues" evidence="1">
    <location>
        <begin position="803"/>
        <end position="843"/>
    </location>
</feature>
<feature type="compositionally biased region" description="Basic and acidic residues" evidence="1">
    <location>
        <begin position="753"/>
        <end position="773"/>
    </location>
</feature>
<feature type="compositionally biased region" description="Polar residues" evidence="1">
    <location>
        <begin position="845"/>
        <end position="856"/>
    </location>
</feature>
<feature type="compositionally biased region" description="Low complexity" evidence="1">
    <location>
        <begin position="729"/>
        <end position="741"/>
    </location>
</feature>
<protein>
    <submittedName>
        <fullName evidence="2">Uncharacterized protein</fullName>
    </submittedName>
</protein>
<name>A0AAN5CCS3_9BILA</name>
<dbReference type="AlphaFoldDB" id="A0AAN5CCS3"/>
<gene>
    <name evidence="2" type="ORF">PMAYCL1PPCAC_07969</name>
</gene>
<feature type="compositionally biased region" description="Basic and acidic residues" evidence="1">
    <location>
        <begin position="577"/>
        <end position="601"/>
    </location>
</feature>
<feature type="compositionally biased region" description="Basic and acidic residues" evidence="1">
    <location>
        <begin position="700"/>
        <end position="727"/>
    </location>
</feature>
<organism evidence="2 3">
    <name type="scientific">Pristionchus mayeri</name>
    <dbReference type="NCBI Taxonomy" id="1317129"/>
    <lineage>
        <taxon>Eukaryota</taxon>
        <taxon>Metazoa</taxon>
        <taxon>Ecdysozoa</taxon>
        <taxon>Nematoda</taxon>
        <taxon>Chromadorea</taxon>
        <taxon>Rhabditida</taxon>
        <taxon>Rhabditina</taxon>
        <taxon>Diplogasteromorpha</taxon>
        <taxon>Diplogasteroidea</taxon>
        <taxon>Neodiplogasteridae</taxon>
        <taxon>Pristionchus</taxon>
    </lineage>
</organism>
<feature type="compositionally biased region" description="Basic and acidic residues" evidence="1">
    <location>
        <begin position="619"/>
        <end position="662"/>
    </location>
</feature>
<evidence type="ECO:0000256" key="1">
    <source>
        <dbReference type="SAM" id="MobiDB-lite"/>
    </source>
</evidence>
<feature type="non-terminal residue" evidence="2">
    <location>
        <position position="870"/>
    </location>
</feature>
<reference evidence="3" key="1">
    <citation type="submission" date="2022-10" db="EMBL/GenBank/DDBJ databases">
        <title>Genome assembly of Pristionchus species.</title>
        <authorList>
            <person name="Yoshida K."/>
            <person name="Sommer R.J."/>
        </authorList>
    </citation>
    <scope>NUCLEOTIDE SEQUENCE [LARGE SCALE GENOMIC DNA]</scope>
    <source>
        <strain evidence="3">RS5460</strain>
    </source>
</reference>
<sequence>SGSESMPLTVEDHIRDRNNRCLLIVIARTQLDEQDCWDTLRRYGTIKQMQFTPNNNAAFVDFECEHASLFIARCFKFIETNHEIPMPRGVEFLRPGCSLGNDLFLQHVPRSVSDRTLKTFFSAYKNEAVNIHRPVINPHVSNPRISSRVLIELAGSASYYTRDRMSLHNVNQAGSVYQFYSIPKIEQLVKYSNVCERAFGCDHCNADFLIPLIEDEDRKRGEIEELERRRARETTTRSSLQNSQVGTTDKKKKLFDILELKISLDDPEVQEYFEEFTPLFTAPELQPMRRDGSPPPDSSPRASIPSSRDGERCHVLADGPASMPLSPSYAMSSRQTDRTHQSKAPLSHFPFPISDDGYGPQLKFQKIFRRKDRPSFTAIGPIQPGTHCDPHLSSSAREARVAALNARESMCEDRETPTEFDLINNEEQSDEREDASSLPDYGSIPLMHYSPMSVLGKDHPFARMQMQFARPASPLPSSRVEGSGLMEERVEGGERDTRSPSDGVEEKKEETKQVEVVPPSSLAPLPVPVSAPRNKLEQRTDETKENPSEQVALPKSVSSVPPSLKSSTRGESATASKQREKSTLIDLTKEKREERESRRDCQSPARAKLASALMRRRSTKGEREMTTTSEVKEGKEEVKEKEGKEEVKEVKEEKKQKEEKKEVRRVKQGGDSSIPNELVEDKEAPKASLSSARGAPTTAMKEREGENEEKERPPTPMEKKKERKSEVPRSSSQSAARRALAIVLLGPRRGKQERHTPNPKVEEEKEKTEEQEAARVGLLEATALKVPTPIDPSREEKEESEVNSDRLERGPSEVESGDSTKFRKEAVSQWLDHSDQPVVEEKGPSSPSDLTESSPVDSEEKEKEVKREEE</sequence>
<keyword evidence="3" id="KW-1185">Reference proteome</keyword>
<comment type="caution">
    <text evidence="2">The sequence shown here is derived from an EMBL/GenBank/DDBJ whole genome shotgun (WGS) entry which is preliminary data.</text>
</comment>
<dbReference type="Proteomes" id="UP001328107">
    <property type="component" value="Unassembled WGS sequence"/>
</dbReference>
<feature type="region of interest" description="Disordered" evidence="1">
    <location>
        <begin position="407"/>
        <end position="450"/>
    </location>
</feature>
<feature type="region of interest" description="Disordered" evidence="1">
    <location>
        <begin position="283"/>
        <end position="343"/>
    </location>
</feature>
<feature type="compositionally biased region" description="Basic and acidic residues" evidence="1">
    <location>
        <begin position="224"/>
        <end position="235"/>
    </location>
</feature>
<proteinExistence type="predicted"/>
<feature type="compositionally biased region" description="Basic and acidic residues" evidence="1">
    <location>
        <begin position="534"/>
        <end position="547"/>
    </location>
</feature>
<feature type="region of interest" description="Disordered" evidence="1">
    <location>
        <begin position="465"/>
        <end position="870"/>
    </location>
</feature>
<dbReference type="EMBL" id="BTRK01000002">
    <property type="protein sequence ID" value="GMR37774.1"/>
    <property type="molecule type" value="Genomic_DNA"/>
</dbReference>
<feature type="region of interest" description="Disordered" evidence="1">
    <location>
        <begin position="224"/>
        <end position="246"/>
    </location>
</feature>
<feature type="compositionally biased region" description="Basic and acidic residues" evidence="1">
    <location>
        <begin position="486"/>
        <end position="513"/>
    </location>
</feature>
<feature type="compositionally biased region" description="Basic and acidic residues" evidence="1">
    <location>
        <begin position="858"/>
        <end position="870"/>
    </location>
</feature>